<dbReference type="Gene3D" id="1.25.10.10">
    <property type="entry name" value="Leucine-rich Repeat Variant"/>
    <property type="match status" value="1"/>
</dbReference>
<dbReference type="Proteomes" id="UP000008694">
    <property type="component" value="Unassembled WGS sequence"/>
</dbReference>
<dbReference type="AlphaFoldDB" id="D7KF19"/>
<sequence length="107" mass="11745">MSAVLLRKQLTRTGDDDDSAFIYPRIAESTRLTLKSVITSLQQESTKSIAKKVCDTISELASAILPENGSADVELRLCTCAAIDFIKALVSADNWRVKEGEDDLGRR</sequence>
<organism evidence="2">
    <name type="scientific">Arabidopsis lyrata subsp. lyrata</name>
    <name type="common">Lyre-leaved rock-cress</name>
    <dbReference type="NCBI Taxonomy" id="81972"/>
    <lineage>
        <taxon>Eukaryota</taxon>
        <taxon>Viridiplantae</taxon>
        <taxon>Streptophyta</taxon>
        <taxon>Embryophyta</taxon>
        <taxon>Tracheophyta</taxon>
        <taxon>Spermatophyta</taxon>
        <taxon>Magnoliopsida</taxon>
        <taxon>eudicotyledons</taxon>
        <taxon>Gunneridae</taxon>
        <taxon>Pentapetalae</taxon>
        <taxon>rosids</taxon>
        <taxon>malvids</taxon>
        <taxon>Brassicales</taxon>
        <taxon>Brassicaceae</taxon>
        <taxon>Camelineae</taxon>
        <taxon>Arabidopsis</taxon>
    </lineage>
</organism>
<dbReference type="InterPro" id="IPR011989">
    <property type="entry name" value="ARM-like"/>
</dbReference>
<accession>D7KF19</accession>
<evidence type="ECO:0000313" key="2">
    <source>
        <dbReference type="Proteomes" id="UP000008694"/>
    </source>
</evidence>
<dbReference type="SUPFAM" id="SSF48371">
    <property type="entry name" value="ARM repeat"/>
    <property type="match status" value="1"/>
</dbReference>
<dbReference type="HOGENOM" id="CLU_2213526_0_0_1"/>
<name>D7KF19_ARALL</name>
<evidence type="ECO:0000313" key="1">
    <source>
        <dbReference type="EMBL" id="EFH67792.1"/>
    </source>
</evidence>
<keyword evidence="2" id="KW-1185">Reference proteome</keyword>
<dbReference type="STRING" id="81972.D7KF19"/>
<dbReference type="eggNOG" id="KOG2171">
    <property type="taxonomic scope" value="Eukaryota"/>
</dbReference>
<gene>
    <name evidence="1" type="ORF">ARALYDRAFT_891892</name>
</gene>
<dbReference type="InterPro" id="IPR016024">
    <property type="entry name" value="ARM-type_fold"/>
</dbReference>
<protein>
    <submittedName>
        <fullName evidence="1">Uncharacterized protein</fullName>
    </submittedName>
</protein>
<dbReference type="Gramene" id="scaffold_104686.1">
    <property type="protein sequence ID" value="scaffold_104686.1"/>
    <property type="gene ID" value="scaffold_104686.1"/>
</dbReference>
<proteinExistence type="predicted"/>
<reference evidence="2" key="1">
    <citation type="journal article" date="2011" name="Nat. Genet.">
        <title>The Arabidopsis lyrata genome sequence and the basis of rapid genome size change.</title>
        <authorList>
            <person name="Hu T.T."/>
            <person name="Pattyn P."/>
            <person name="Bakker E.G."/>
            <person name="Cao J."/>
            <person name="Cheng J.-F."/>
            <person name="Clark R.M."/>
            <person name="Fahlgren N."/>
            <person name="Fawcett J.A."/>
            <person name="Grimwood J."/>
            <person name="Gundlach H."/>
            <person name="Haberer G."/>
            <person name="Hollister J.D."/>
            <person name="Ossowski S."/>
            <person name="Ottilar R.P."/>
            <person name="Salamov A.A."/>
            <person name="Schneeberger K."/>
            <person name="Spannagl M."/>
            <person name="Wang X."/>
            <person name="Yang L."/>
            <person name="Nasrallah M.E."/>
            <person name="Bergelson J."/>
            <person name="Carrington J.C."/>
            <person name="Gaut B.S."/>
            <person name="Schmutz J."/>
            <person name="Mayer K.F.X."/>
            <person name="Van de Peer Y."/>
            <person name="Grigoriev I.V."/>
            <person name="Nordborg M."/>
            <person name="Weigel D."/>
            <person name="Guo Y.-L."/>
        </authorList>
    </citation>
    <scope>NUCLEOTIDE SEQUENCE [LARGE SCALE GENOMIC DNA]</scope>
    <source>
        <strain evidence="2">cv. MN47</strain>
    </source>
</reference>
<dbReference type="EMBL" id="GL348713">
    <property type="protein sequence ID" value="EFH67792.1"/>
    <property type="molecule type" value="Genomic_DNA"/>
</dbReference>